<dbReference type="AlphaFoldDB" id="A0A1G2BXX7"/>
<dbReference type="GO" id="GO:0003735">
    <property type="term" value="F:structural constituent of ribosome"/>
    <property type="evidence" value="ECO:0007669"/>
    <property type="project" value="InterPro"/>
</dbReference>
<dbReference type="InterPro" id="IPR001911">
    <property type="entry name" value="Ribosomal_bS21"/>
</dbReference>
<accession>A0A1G2BXX7</accession>
<protein>
    <recommendedName>
        <fullName evidence="4">Small ribosomal subunit protein bS21</fullName>
    </recommendedName>
</protein>
<dbReference type="GO" id="GO:0006412">
    <property type="term" value="P:translation"/>
    <property type="evidence" value="ECO:0007669"/>
    <property type="project" value="InterPro"/>
</dbReference>
<comment type="similarity">
    <text evidence="1">Belongs to the bacterial ribosomal protein bS21 family.</text>
</comment>
<evidence type="ECO:0000313" key="6">
    <source>
        <dbReference type="Proteomes" id="UP000177349"/>
    </source>
</evidence>
<keyword evidence="3" id="KW-0687">Ribonucleoprotein</keyword>
<keyword evidence="2 5" id="KW-0689">Ribosomal protein</keyword>
<proteinExistence type="inferred from homology"/>
<evidence type="ECO:0000256" key="3">
    <source>
        <dbReference type="ARBA" id="ARBA00023274"/>
    </source>
</evidence>
<dbReference type="Pfam" id="PF01165">
    <property type="entry name" value="Ribosomal_S21"/>
    <property type="match status" value="1"/>
</dbReference>
<evidence type="ECO:0000256" key="4">
    <source>
        <dbReference type="ARBA" id="ARBA00035135"/>
    </source>
</evidence>
<dbReference type="EMBL" id="MHKN01000002">
    <property type="protein sequence ID" value="OGY93037.1"/>
    <property type="molecule type" value="Genomic_DNA"/>
</dbReference>
<dbReference type="NCBIfam" id="TIGR00030">
    <property type="entry name" value="S21p"/>
    <property type="match status" value="1"/>
</dbReference>
<dbReference type="Proteomes" id="UP000177349">
    <property type="component" value="Unassembled WGS sequence"/>
</dbReference>
<evidence type="ECO:0000256" key="1">
    <source>
        <dbReference type="ARBA" id="ARBA00006640"/>
    </source>
</evidence>
<sequence length="80" mass="9883">MVEVKKKDGESFEGLMRRFSRRTLQSGRILQAKKIRFFQRPQSDLARKESALRRQKVRNQRDYLKRIGRLDETQERRRRY</sequence>
<evidence type="ECO:0000256" key="2">
    <source>
        <dbReference type="ARBA" id="ARBA00022980"/>
    </source>
</evidence>
<organism evidence="5 6">
    <name type="scientific">Candidatus Komeilibacteria bacterium RIFCSPLOWO2_01_FULL_53_11</name>
    <dbReference type="NCBI Taxonomy" id="1798552"/>
    <lineage>
        <taxon>Bacteria</taxon>
        <taxon>Candidatus Komeiliibacteriota</taxon>
    </lineage>
</organism>
<evidence type="ECO:0000313" key="5">
    <source>
        <dbReference type="EMBL" id="OGY93037.1"/>
    </source>
</evidence>
<comment type="caution">
    <text evidence="5">The sequence shown here is derived from an EMBL/GenBank/DDBJ whole genome shotgun (WGS) entry which is preliminary data.</text>
</comment>
<reference evidence="5 6" key="1">
    <citation type="journal article" date="2016" name="Nat. Commun.">
        <title>Thousands of microbial genomes shed light on interconnected biogeochemical processes in an aquifer system.</title>
        <authorList>
            <person name="Anantharaman K."/>
            <person name="Brown C.T."/>
            <person name="Hug L.A."/>
            <person name="Sharon I."/>
            <person name="Castelle C.J."/>
            <person name="Probst A.J."/>
            <person name="Thomas B.C."/>
            <person name="Singh A."/>
            <person name="Wilkins M.J."/>
            <person name="Karaoz U."/>
            <person name="Brodie E.L."/>
            <person name="Williams K.H."/>
            <person name="Hubbard S.S."/>
            <person name="Banfield J.F."/>
        </authorList>
    </citation>
    <scope>NUCLEOTIDE SEQUENCE [LARGE SCALE GENOMIC DNA]</scope>
</reference>
<dbReference type="GO" id="GO:0005840">
    <property type="term" value="C:ribosome"/>
    <property type="evidence" value="ECO:0007669"/>
    <property type="project" value="UniProtKB-KW"/>
</dbReference>
<gene>
    <name evidence="5" type="ORF">A3B31_00480</name>
</gene>
<name>A0A1G2BXX7_9BACT</name>
<dbReference type="GO" id="GO:1990904">
    <property type="term" value="C:ribonucleoprotein complex"/>
    <property type="evidence" value="ECO:0007669"/>
    <property type="project" value="UniProtKB-KW"/>
</dbReference>